<organism evidence="1 2">
    <name type="scientific">Pseudorhizobium endolithicum</name>
    <dbReference type="NCBI Taxonomy" id="1191678"/>
    <lineage>
        <taxon>Bacteria</taxon>
        <taxon>Pseudomonadati</taxon>
        <taxon>Pseudomonadota</taxon>
        <taxon>Alphaproteobacteria</taxon>
        <taxon>Hyphomicrobiales</taxon>
        <taxon>Rhizobiaceae</taxon>
        <taxon>Rhizobium/Agrobacterium group</taxon>
        <taxon>Pseudorhizobium</taxon>
    </lineage>
</organism>
<dbReference type="EMBL" id="CABFWF030000011">
    <property type="protein sequence ID" value="CAD7037331.1"/>
    <property type="molecule type" value="Genomic_DNA"/>
</dbReference>
<comment type="caution">
    <text evidence="1">The sequence shown here is derived from an EMBL/GenBank/DDBJ whole genome shotgun (WGS) entry which is preliminary data.</text>
</comment>
<sequence>MKNIVYKIVPRSLWQPARQGGVFGGAPIDLQDGFIHLSTAAQARETARLHFAGQKDLVLVAVDGEALGTALRFEPSRGGDLFPHLYAQLPMEAVAWERPLPLGEDGQHVFPEEFA</sequence>
<dbReference type="PANTHER" id="PTHR34129:SF1">
    <property type="entry name" value="DUF952 DOMAIN-CONTAINING PROTEIN"/>
    <property type="match status" value="1"/>
</dbReference>
<dbReference type="InterPro" id="IPR009297">
    <property type="entry name" value="DUF952"/>
</dbReference>
<protein>
    <recommendedName>
        <fullName evidence="3">Dihydroorotate dehydrogenase</fullName>
    </recommendedName>
</protein>
<dbReference type="PANTHER" id="PTHR34129">
    <property type="entry name" value="BLR1139 PROTEIN"/>
    <property type="match status" value="1"/>
</dbReference>
<dbReference type="SUPFAM" id="SSF56399">
    <property type="entry name" value="ADP-ribosylation"/>
    <property type="match status" value="1"/>
</dbReference>
<keyword evidence="2" id="KW-1185">Reference proteome</keyword>
<gene>
    <name evidence="1" type="ORF">REJC140_03648</name>
</gene>
<evidence type="ECO:0000313" key="2">
    <source>
        <dbReference type="Proteomes" id="UP000606921"/>
    </source>
</evidence>
<dbReference type="Pfam" id="PF06108">
    <property type="entry name" value="DUF952"/>
    <property type="match status" value="1"/>
</dbReference>
<accession>A0ABM8PM61</accession>
<dbReference type="Proteomes" id="UP000606921">
    <property type="component" value="Unassembled WGS sequence"/>
</dbReference>
<proteinExistence type="predicted"/>
<name>A0ABM8PM61_9HYPH</name>
<dbReference type="RefSeq" id="WP_142592602.1">
    <property type="nucleotide sequence ID" value="NZ_CABFWF030000011.1"/>
</dbReference>
<dbReference type="Gene3D" id="3.20.170.20">
    <property type="entry name" value="Protein of unknown function DUF952"/>
    <property type="match status" value="1"/>
</dbReference>
<evidence type="ECO:0000313" key="1">
    <source>
        <dbReference type="EMBL" id="CAD7037331.1"/>
    </source>
</evidence>
<evidence type="ECO:0008006" key="3">
    <source>
        <dbReference type="Google" id="ProtNLM"/>
    </source>
</evidence>
<reference evidence="1 2" key="1">
    <citation type="submission" date="2020-11" db="EMBL/GenBank/DDBJ databases">
        <authorList>
            <person name="Lassalle F."/>
        </authorList>
    </citation>
    <scope>NUCLEOTIDE SEQUENCE [LARGE SCALE GENOMIC DNA]</scope>
    <source>
        <strain evidence="1 2">JC140</strain>
    </source>
</reference>